<organism evidence="1 2">
    <name type="scientific">Salinibacterium amurskyense</name>
    <dbReference type="NCBI Taxonomy" id="205941"/>
    <lineage>
        <taxon>Bacteria</taxon>
        <taxon>Bacillati</taxon>
        <taxon>Actinomycetota</taxon>
        <taxon>Actinomycetes</taxon>
        <taxon>Micrococcales</taxon>
        <taxon>Microbacteriaceae</taxon>
        <taxon>Salinibacterium</taxon>
    </lineage>
</organism>
<comment type="caution">
    <text evidence="1">The sequence shown here is derived from an EMBL/GenBank/DDBJ whole genome shotgun (WGS) entry which is preliminary data.</text>
</comment>
<keyword evidence="2" id="KW-1185">Reference proteome</keyword>
<evidence type="ECO:0000313" key="2">
    <source>
        <dbReference type="Proteomes" id="UP000231742"/>
    </source>
</evidence>
<dbReference type="Pfam" id="PF20060">
    <property type="entry name" value="DUF6459"/>
    <property type="match status" value="1"/>
</dbReference>
<dbReference type="OrthoDB" id="3266345at2"/>
<protein>
    <recommendedName>
        <fullName evidence="3">3-hydroxyacyl-CoA dehydrogenase</fullName>
    </recommendedName>
</protein>
<dbReference type="RefSeq" id="WP_100388487.1">
    <property type="nucleotide sequence ID" value="NZ_BMZU01000001.1"/>
</dbReference>
<name>A0A2M9D7Z2_9MICO</name>
<dbReference type="EMBL" id="PGFH01000001">
    <property type="protein sequence ID" value="PJJ81835.1"/>
    <property type="molecule type" value="Genomic_DNA"/>
</dbReference>
<reference evidence="1 2" key="1">
    <citation type="submission" date="2017-11" db="EMBL/GenBank/DDBJ databases">
        <title>Genomic Encyclopedia of Archaeal and Bacterial Type Strains, Phase II (KMG-II): From Individual Species to Whole Genera.</title>
        <authorList>
            <person name="Goeker M."/>
        </authorList>
    </citation>
    <scope>NUCLEOTIDE SEQUENCE [LARGE SCALE GENOMIC DNA]</scope>
    <source>
        <strain evidence="1 2">DSM 16400</strain>
    </source>
</reference>
<dbReference type="Proteomes" id="UP000231742">
    <property type="component" value="Unassembled WGS sequence"/>
</dbReference>
<dbReference type="InterPro" id="IPR045596">
    <property type="entry name" value="DUF6459"/>
</dbReference>
<sequence length="162" mass="18163">MSTEPLRTSLPSVELPRQLRPRAGTLPSKVIRPRFVPDEFFGHQPTPSAELPDPAPLVENLTRCVIEVLAGARDLEQMSRWVTDDVYRHLLKRVVLSARARRAKGQPVTRPSFTMGSIRLCEPRDGAVEAVVIVRGRARTRAVAVRLEGLDKRWRATAINVL</sequence>
<evidence type="ECO:0000313" key="1">
    <source>
        <dbReference type="EMBL" id="PJJ81835.1"/>
    </source>
</evidence>
<gene>
    <name evidence="1" type="ORF">CLV85_1017</name>
</gene>
<dbReference type="AlphaFoldDB" id="A0A2M9D7Z2"/>
<accession>A0A2M9D7Z2</accession>
<proteinExistence type="predicted"/>
<evidence type="ECO:0008006" key="3">
    <source>
        <dbReference type="Google" id="ProtNLM"/>
    </source>
</evidence>